<dbReference type="AlphaFoldDB" id="A0A507AT68"/>
<reference evidence="8 9" key="1">
    <citation type="submission" date="2019-06" db="EMBL/GenBank/DDBJ databases">
        <title>Draft genome sequence of the filamentous fungus Phialemoniopsis curvata isolated from diesel fuel.</title>
        <authorList>
            <person name="Varaljay V.A."/>
            <person name="Lyon W.J."/>
            <person name="Crouch A.L."/>
            <person name="Drake C.E."/>
            <person name="Hollomon J.M."/>
            <person name="Nadeau L.J."/>
            <person name="Nunn H.S."/>
            <person name="Stevenson B.S."/>
            <person name="Bojanowski C.L."/>
            <person name="Crookes-Goodson W.J."/>
        </authorList>
    </citation>
    <scope>NUCLEOTIDE SEQUENCE [LARGE SCALE GENOMIC DNA]</scope>
    <source>
        <strain evidence="8 9">D216</strain>
    </source>
</reference>
<dbReference type="Pfam" id="PF11951">
    <property type="entry name" value="Fungal_trans_2"/>
    <property type="match status" value="2"/>
</dbReference>
<comment type="caution">
    <text evidence="8">The sequence shown here is derived from an EMBL/GenBank/DDBJ whole genome shotgun (WGS) entry which is preliminary data.</text>
</comment>
<dbReference type="GO" id="GO:0000976">
    <property type="term" value="F:transcription cis-regulatory region binding"/>
    <property type="evidence" value="ECO:0007669"/>
    <property type="project" value="TreeGrafter"/>
</dbReference>
<name>A0A507AT68_9PEZI</name>
<accession>A0A507AT68</accession>
<keyword evidence="9" id="KW-1185">Reference proteome</keyword>
<dbReference type="Proteomes" id="UP000319257">
    <property type="component" value="Unassembled WGS sequence"/>
</dbReference>
<sequence length="677" mass="75262">MSQTEGTKRRRARRMVQPAAASQDGRSPAEDSAGIVPQICPPSACEQALATEDLVSTQMLSSSGLGMGYLTDQNVQGNQQTSVFGDLPDMYNFSTEPDWQLTFPSGMPSPVNSLFVSSLLPWRDFSTDSFLGHGDESSAQNKPDSSLAVPNHENPKRHPEPSIPNTEPALGSTTRGQPSSVSTNEVDLSLFDVTDHQRELLQHFSPATNPIPLLVPLDSQWRSAYTSLMSMACGCSCLINAICSISELHLTSSRHGSVGQALSYYEKASTKAESILNNSTQRVDNKLLKQAFATIFLLMHAEMMAQPLAGPKRWPTTHLRTAYRWLKQYDHRIKLWTGISSHILSWIQVMDSKAVYAAGMEDEKDRPSPSTDAAALPSPNVTLDTNSPMPTNSVYICSDDAGTLRPEPILDTDYDDHNGGDESFSAAEIAYDAINTPAYKFFLRCQSLIPRIISLDLHHRPRGSLDAEFEVLQIGQRLRAELKHLWARRPRELNVLSDSSGLRDVLHPSVARKITQAFRIYVANFHALRIILHRVAFSHYPTTDEVKQSISEILRLVNEQLASTRTDTGNSESNSSLAEQPTSRIESEESNTGTTPETLSPGTPWLWPLFMCGLECTMDKRHWILELIRNMKAEDSNAEKTAILLAEVTKRQDAKAARIDQRTVRADIFEDEFCVVY</sequence>
<dbReference type="GO" id="GO:0045944">
    <property type="term" value="P:positive regulation of transcription by RNA polymerase II"/>
    <property type="evidence" value="ECO:0007669"/>
    <property type="project" value="TreeGrafter"/>
</dbReference>
<dbReference type="GeneID" id="41977633"/>
<evidence type="ECO:0000256" key="7">
    <source>
        <dbReference type="SAM" id="MobiDB-lite"/>
    </source>
</evidence>
<feature type="compositionally biased region" description="Polar residues" evidence="7">
    <location>
        <begin position="171"/>
        <end position="183"/>
    </location>
</feature>
<protein>
    <submittedName>
        <fullName evidence="8">Uncharacterized protein</fullName>
    </submittedName>
</protein>
<keyword evidence="3" id="KW-0805">Transcription regulation</keyword>
<evidence type="ECO:0000256" key="5">
    <source>
        <dbReference type="ARBA" id="ARBA00023163"/>
    </source>
</evidence>
<dbReference type="STRING" id="1093900.A0A507AT68"/>
<feature type="region of interest" description="Disordered" evidence="7">
    <location>
        <begin position="360"/>
        <end position="383"/>
    </location>
</feature>
<keyword evidence="5" id="KW-0804">Transcription</keyword>
<keyword evidence="2" id="KW-0862">Zinc</keyword>
<dbReference type="GO" id="GO:0003700">
    <property type="term" value="F:DNA-binding transcription factor activity"/>
    <property type="evidence" value="ECO:0007669"/>
    <property type="project" value="TreeGrafter"/>
</dbReference>
<dbReference type="OrthoDB" id="648861at2759"/>
<evidence type="ECO:0000256" key="3">
    <source>
        <dbReference type="ARBA" id="ARBA00023015"/>
    </source>
</evidence>
<evidence type="ECO:0000256" key="1">
    <source>
        <dbReference type="ARBA" id="ARBA00004123"/>
    </source>
</evidence>
<dbReference type="PANTHER" id="PTHR37534">
    <property type="entry name" value="TRANSCRIPTIONAL ACTIVATOR PROTEIN UGA3"/>
    <property type="match status" value="1"/>
</dbReference>
<feature type="region of interest" description="Disordered" evidence="7">
    <location>
        <begin position="131"/>
        <end position="183"/>
    </location>
</feature>
<evidence type="ECO:0000313" key="9">
    <source>
        <dbReference type="Proteomes" id="UP000319257"/>
    </source>
</evidence>
<dbReference type="RefSeq" id="XP_030989830.1">
    <property type="nucleotide sequence ID" value="XM_031132777.1"/>
</dbReference>
<evidence type="ECO:0000256" key="2">
    <source>
        <dbReference type="ARBA" id="ARBA00022833"/>
    </source>
</evidence>
<dbReference type="InParanoid" id="A0A507AT68"/>
<keyword evidence="4" id="KW-0238">DNA-binding</keyword>
<feature type="region of interest" description="Disordered" evidence="7">
    <location>
        <begin position="1"/>
        <end position="38"/>
    </location>
</feature>
<organism evidence="8 9">
    <name type="scientific">Thyridium curvatum</name>
    <dbReference type="NCBI Taxonomy" id="1093900"/>
    <lineage>
        <taxon>Eukaryota</taxon>
        <taxon>Fungi</taxon>
        <taxon>Dikarya</taxon>
        <taxon>Ascomycota</taxon>
        <taxon>Pezizomycotina</taxon>
        <taxon>Sordariomycetes</taxon>
        <taxon>Sordariomycetidae</taxon>
        <taxon>Thyridiales</taxon>
        <taxon>Thyridiaceae</taxon>
        <taxon>Thyridium</taxon>
    </lineage>
</organism>
<evidence type="ECO:0000256" key="6">
    <source>
        <dbReference type="ARBA" id="ARBA00023242"/>
    </source>
</evidence>
<dbReference type="EMBL" id="SKBQ01000080">
    <property type="protein sequence ID" value="TPX08119.1"/>
    <property type="molecule type" value="Genomic_DNA"/>
</dbReference>
<comment type="subcellular location">
    <subcellularLocation>
        <location evidence="1">Nucleus</location>
    </subcellularLocation>
</comment>
<proteinExistence type="predicted"/>
<evidence type="ECO:0000256" key="4">
    <source>
        <dbReference type="ARBA" id="ARBA00023125"/>
    </source>
</evidence>
<feature type="region of interest" description="Disordered" evidence="7">
    <location>
        <begin position="564"/>
        <end position="600"/>
    </location>
</feature>
<evidence type="ECO:0000313" key="8">
    <source>
        <dbReference type="EMBL" id="TPX08119.1"/>
    </source>
</evidence>
<dbReference type="GO" id="GO:0005634">
    <property type="term" value="C:nucleus"/>
    <property type="evidence" value="ECO:0007669"/>
    <property type="project" value="UniProtKB-SubCell"/>
</dbReference>
<keyword evidence="6" id="KW-0539">Nucleus</keyword>
<dbReference type="InterPro" id="IPR021858">
    <property type="entry name" value="Fun_TF"/>
</dbReference>
<gene>
    <name evidence="8" type="ORF">E0L32_010186</name>
</gene>
<dbReference type="PANTHER" id="PTHR37534:SF49">
    <property type="entry name" value="LYSINE BIOSYNTHESIS REGULATORY PROTEIN LYS14"/>
    <property type="match status" value="1"/>
</dbReference>